<keyword evidence="6 10" id="KW-0133">Cell shape</keyword>
<dbReference type="AlphaFoldDB" id="W8VQ50"/>
<keyword evidence="3 10" id="KW-0132">Cell division</keyword>
<feature type="binding site" evidence="10">
    <location>
        <begin position="97"/>
        <end position="103"/>
    </location>
    <ligand>
        <name>ATP</name>
        <dbReference type="ChEBI" id="CHEBI:30616"/>
    </ligand>
</feature>
<evidence type="ECO:0000256" key="8">
    <source>
        <dbReference type="ARBA" id="ARBA00023306"/>
    </source>
</evidence>
<feature type="domain" description="Mur ligase central" evidence="14">
    <location>
        <begin position="96"/>
        <end position="266"/>
    </location>
</feature>
<keyword evidence="7 10" id="KW-0573">Peptidoglycan synthesis</keyword>
<keyword evidence="2 10" id="KW-0436">Ligase</keyword>
<dbReference type="Pfam" id="PF02875">
    <property type="entry name" value="Mur_ligase_C"/>
    <property type="match status" value="1"/>
</dbReference>
<keyword evidence="9 10" id="KW-0961">Cell wall biogenesis/degradation</keyword>
<dbReference type="InterPro" id="IPR036565">
    <property type="entry name" value="Mur-like_cat_sf"/>
</dbReference>
<dbReference type="SUPFAM" id="SSF53623">
    <property type="entry name" value="MurD-like peptide ligases, catalytic domain"/>
    <property type="match status" value="1"/>
</dbReference>
<dbReference type="GO" id="GO:0071555">
    <property type="term" value="P:cell wall organization"/>
    <property type="evidence" value="ECO:0007669"/>
    <property type="project" value="UniProtKB-KW"/>
</dbReference>
<keyword evidence="5 10" id="KW-0067">ATP-binding</keyword>
<comment type="similarity">
    <text evidence="10">Belongs to the MurCDEF family. MurF subfamily.</text>
</comment>
<evidence type="ECO:0000259" key="14">
    <source>
        <dbReference type="Pfam" id="PF08245"/>
    </source>
</evidence>
<gene>
    <name evidence="10" type="primary">murF</name>
    <name evidence="15" type="ORF">NMS_1445</name>
</gene>
<evidence type="ECO:0000256" key="6">
    <source>
        <dbReference type="ARBA" id="ARBA00022960"/>
    </source>
</evidence>
<dbReference type="GO" id="GO:0008360">
    <property type="term" value="P:regulation of cell shape"/>
    <property type="evidence" value="ECO:0007669"/>
    <property type="project" value="UniProtKB-KW"/>
</dbReference>
<evidence type="ECO:0000313" key="15">
    <source>
        <dbReference type="EMBL" id="BAO55454.1"/>
    </source>
</evidence>
<dbReference type="GO" id="GO:0008766">
    <property type="term" value="F:UDP-N-acetylmuramoylalanyl-D-glutamyl-2,6-diaminopimelate-D-alanyl-D-alanine ligase activity"/>
    <property type="evidence" value="ECO:0007669"/>
    <property type="project" value="RHEA"/>
</dbReference>
<keyword evidence="8 10" id="KW-0131">Cell cycle</keyword>
<organism evidence="15 16">
    <name type="scientific">Nonlabens marinus S1-08</name>
    <dbReference type="NCBI Taxonomy" id="1454201"/>
    <lineage>
        <taxon>Bacteria</taxon>
        <taxon>Pseudomonadati</taxon>
        <taxon>Bacteroidota</taxon>
        <taxon>Flavobacteriia</taxon>
        <taxon>Flavobacteriales</taxon>
        <taxon>Flavobacteriaceae</taxon>
        <taxon>Nonlabens</taxon>
    </lineage>
</organism>
<evidence type="ECO:0000256" key="7">
    <source>
        <dbReference type="ARBA" id="ARBA00022984"/>
    </source>
</evidence>
<dbReference type="Proteomes" id="UP000031760">
    <property type="component" value="Chromosome"/>
</dbReference>
<dbReference type="RefSeq" id="WP_041496057.1">
    <property type="nucleotide sequence ID" value="NZ_AP014548.1"/>
</dbReference>
<dbReference type="EC" id="6.3.2.10" evidence="10 11"/>
<dbReference type="Pfam" id="PF01225">
    <property type="entry name" value="Mur_ligase"/>
    <property type="match status" value="1"/>
</dbReference>
<dbReference type="Gene3D" id="3.40.1390.10">
    <property type="entry name" value="MurE/MurF, N-terminal domain"/>
    <property type="match status" value="1"/>
</dbReference>
<dbReference type="InterPro" id="IPR005863">
    <property type="entry name" value="UDP-N-AcMur_synth"/>
</dbReference>
<dbReference type="Gene3D" id="3.40.1190.10">
    <property type="entry name" value="Mur-like, catalytic domain"/>
    <property type="match status" value="1"/>
</dbReference>
<feature type="domain" description="Mur ligase N-terminal catalytic" evidence="12">
    <location>
        <begin position="14"/>
        <end position="82"/>
    </location>
</feature>
<dbReference type="SUPFAM" id="SSF53244">
    <property type="entry name" value="MurD-like peptide ligases, peptide-binding domain"/>
    <property type="match status" value="1"/>
</dbReference>
<reference evidence="15 16" key="1">
    <citation type="journal article" date="2014" name="Proc. Natl. Acad. Sci. U.S.A.">
        <title>Functional characterization of flavobacteria rhodopsins reveals a unique class of light-driven chloride pump in bacteria.</title>
        <authorList>
            <person name="Yoshizawa S."/>
            <person name="Kumagai Y."/>
            <person name="Kim H."/>
            <person name="Ogura Y."/>
            <person name="Hayashi T."/>
            <person name="Iwasaki W."/>
            <person name="DeLong E.F."/>
            <person name="Kogure K."/>
        </authorList>
    </citation>
    <scope>NUCLEOTIDE SEQUENCE [LARGE SCALE GENOMIC DNA]</scope>
    <source>
        <strain evidence="15 16">S1-08</strain>
    </source>
</reference>
<proteinExistence type="inferred from homology"/>
<name>W8VQ50_9FLAO</name>
<comment type="subcellular location">
    <subcellularLocation>
        <location evidence="10 11">Cytoplasm</location>
    </subcellularLocation>
</comment>
<dbReference type="PANTHER" id="PTHR43024:SF1">
    <property type="entry name" value="UDP-N-ACETYLMURAMOYL-TRIPEPTIDE--D-ALANYL-D-ALANINE LIGASE"/>
    <property type="match status" value="1"/>
</dbReference>
<evidence type="ECO:0000259" key="13">
    <source>
        <dbReference type="Pfam" id="PF02875"/>
    </source>
</evidence>
<dbReference type="STRING" id="1454201.NMS_1445"/>
<dbReference type="UniPathway" id="UPA00219"/>
<dbReference type="InterPro" id="IPR051046">
    <property type="entry name" value="MurCDEF_CellWall_CoF430Synth"/>
</dbReference>
<comment type="pathway">
    <text evidence="10 11">Cell wall biogenesis; peptidoglycan biosynthesis.</text>
</comment>
<dbReference type="Gene3D" id="3.90.190.20">
    <property type="entry name" value="Mur ligase, C-terminal domain"/>
    <property type="match status" value="1"/>
</dbReference>
<dbReference type="GO" id="GO:0005524">
    <property type="term" value="F:ATP binding"/>
    <property type="evidence" value="ECO:0007669"/>
    <property type="project" value="UniProtKB-UniRule"/>
</dbReference>
<dbReference type="HAMAP" id="MF_02019">
    <property type="entry name" value="MurF"/>
    <property type="match status" value="1"/>
</dbReference>
<comment type="catalytic activity">
    <reaction evidence="10 11">
        <text>D-alanyl-D-alanine + UDP-N-acetyl-alpha-D-muramoyl-L-alanyl-gamma-D-glutamyl-meso-2,6-diaminopimelate + ATP = UDP-N-acetyl-alpha-D-muramoyl-L-alanyl-gamma-D-glutamyl-meso-2,6-diaminopimeloyl-D-alanyl-D-alanine + ADP + phosphate + H(+)</text>
        <dbReference type="Rhea" id="RHEA:28374"/>
        <dbReference type="ChEBI" id="CHEBI:15378"/>
        <dbReference type="ChEBI" id="CHEBI:30616"/>
        <dbReference type="ChEBI" id="CHEBI:43474"/>
        <dbReference type="ChEBI" id="CHEBI:57822"/>
        <dbReference type="ChEBI" id="CHEBI:61386"/>
        <dbReference type="ChEBI" id="CHEBI:83905"/>
        <dbReference type="ChEBI" id="CHEBI:456216"/>
        <dbReference type="EC" id="6.3.2.10"/>
    </reaction>
</comment>
<evidence type="ECO:0000259" key="12">
    <source>
        <dbReference type="Pfam" id="PF01225"/>
    </source>
</evidence>
<dbReference type="GO" id="GO:0009252">
    <property type="term" value="P:peptidoglycan biosynthetic process"/>
    <property type="evidence" value="ECO:0007669"/>
    <property type="project" value="UniProtKB-UniRule"/>
</dbReference>
<dbReference type="GO" id="GO:0051301">
    <property type="term" value="P:cell division"/>
    <property type="evidence" value="ECO:0007669"/>
    <property type="project" value="UniProtKB-KW"/>
</dbReference>
<dbReference type="InterPro" id="IPR004101">
    <property type="entry name" value="Mur_ligase_C"/>
</dbReference>
<protein>
    <recommendedName>
        <fullName evidence="10 11">UDP-N-acetylmuramoyl-tripeptide--D-alanyl-D-alanine ligase</fullName>
        <ecNumber evidence="10 11">6.3.2.10</ecNumber>
    </recommendedName>
    <alternativeName>
        <fullName evidence="10">D-alanyl-D-alanine-adding enzyme</fullName>
    </alternativeName>
</protein>
<evidence type="ECO:0000256" key="1">
    <source>
        <dbReference type="ARBA" id="ARBA00022490"/>
    </source>
</evidence>
<dbReference type="GO" id="GO:0047480">
    <property type="term" value="F:UDP-N-acetylmuramoyl-tripeptide-D-alanyl-D-alanine ligase activity"/>
    <property type="evidence" value="ECO:0007669"/>
    <property type="project" value="UniProtKB-UniRule"/>
</dbReference>
<keyword evidence="4 10" id="KW-0547">Nucleotide-binding</keyword>
<dbReference type="Pfam" id="PF08245">
    <property type="entry name" value="Mur_ligase_M"/>
    <property type="match status" value="1"/>
</dbReference>
<evidence type="ECO:0000256" key="11">
    <source>
        <dbReference type="RuleBase" id="RU004136"/>
    </source>
</evidence>
<evidence type="ECO:0000256" key="2">
    <source>
        <dbReference type="ARBA" id="ARBA00022598"/>
    </source>
</evidence>
<keyword evidence="16" id="KW-1185">Reference proteome</keyword>
<evidence type="ECO:0000256" key="4">
    <source>
        <dbReference type="ARBA" id="ARBA00022741"/>
    </source>
</evidence>
<accession>W8VQ50</accession>
<dbReference type="NCBIfam" id="TIGR01143">
    <property type="entry name" value="murF"/>
    <property type="match status" value="1"/>
</dbReference>
<dbReference type="InterPro" id="IPR035911">
    <property type="entry name" value="MurE/MurF_N"/>
</dbReference>
<dbReference type="HOGENOM" id="CLU_031507_1_2_10"/>
<dbReference type="InterPro" id="IPR036615">
    <property type="entry name" value="Mur_ligase_C_dom_sf"/>
</dbReference>
<feature type="domain" description="Mur ligase C-terminal" evidence="13">
    <location>
        <begin position="290"/>
        <end position="376"/>
    </location>
</feature>
<evidence type="ECO:0000256" key="5">
    <source>
        <dbReference type="ARBA" id="ARBA00022840"/>
    </source>
</evidence>
<dbReference type="GO" id="GO:0005737">
    <property type="term" value="C:cytoplasm"/>
    <property type="evidence" value="ECO:0007669"/>
    <property type="project" value="UniProtKB-SubCell"/>
</dbReference>
<evidence type="ECO:0000313" key="16">
    <source>
        <dbReference type="Proteomes" id="UP000031760"/>
    </source>
</evidence>
<sequence length="415" mass="45246">MNIESLYSSFKSSKGVHTDTRTLQPGQLYVALSGENFDGNAYVDAAFAKGASHVVCSDPGKASQENVTVVADTLKALQELATYHRNKLNLPIVGLTGSNGKTTTKELIIAVLSQKFQVKGTKGNLNNHIGVPLTLLSFDEQTQIGVVEMGANHIGEIAELCQIAQPNFGLITNFGKAHLEGFGSLEGVKRGKSELYDYLRANNGKAIVLSTDVEQLARSKDLERRVTPIMDLKSSQPIEFTFENETITTQLTGSYNFNNMELAAGVGLEFGLHAAEIGKGLSSYKPVNNRSQLIVRDSYTVIMDAYNANPTSMKAALENLALQDGFTVAILGDMFEMGSYAAPEHQEIVNHAEKLKINQVILLGHHFFETQSATVQKFKTFEDFLQNPPISSDLKATVLIKGSRGMALERVLEIL</sequence>
<comment type="function">
    <text evidence="10 11">Involved in cell wall formation. Catalyzes the final step in the synthesis of UDP-N-acetylmuramoyl-pentapeptide, the precursor of murein.</text>
</comment>
<dbReference type="OrthoDB" id="9801978at2"/>
<keyword evidence="1 10" id="KW-0963">Cytoplasm</keyword>
<dbReference type="EMBL" id="AP014548">
    <property type="protein sequence ID" value="BAO55454.1"/>
    <property type="molecule type" value="Genomic_DNA"/>
</dbReference>
<evidence type="ECO:0000256" key="10">
    <source>
        <dbReference type="HAMAP-Rule" id="MF_02019"/>
    </source>
</evidence>
<dbReference type="SUPFAM" id="SSF63418">
    <property type="entry name" value="MurE/MurF N-terminal domain"/>
    <property type="match status" value="1"/>
</dbReference>
<dbReference type="InterPro" id="IPR000713">
    <property type="entry name" value="Mur_ligase_N"/>
</dbReference>
<evidence type="ECO:0000256" key="3">
    <source>
        <dbReference type="ARBA" id="ARBA00022618"/>
    </source>
</evidence>
<dbReference type="KEGG" id="nmf:NMS_1445"/>
<evidence type="ECO:0000256" key="9">
    <source>
        <dbReference type="ARBA" id="ARBA00023316"/>
    </source>
</evidence>
<dbReference type="PANTHER" id="PTHR43024">
    <property type="entry name" value="UDP-N-ACETYLMURAMOYL-TRIPEPTIDE--D-ALANYL-D-ALANINE LIGASE"/>
    <property type="match status" value="1"/>
</dbReference>
<dbReference type="InterPro" id="IPR013221">
    <property type="entry name" value="Mur_ligase_cen"/>
</dbReference>